<gene>
    <name evidence="1" type="ORF">POL72_19805</name>
</gene>
<reference evidence="1 2" key="1">
    <citation type="submission" date="2023-01" db="EMBL/GenBank/DDBJ databases">
        <title>Minimal conservation of predation-associated metabolite biosynthetic gene clusters underscores biosynthetic potential of Myxococcota including descriptions for ten novel species: Archangium lansinium sp. nov., Myxococcus landrumus sp. nov., Nannocystis bai.</title>
        <authorList>
            <person name="Ahearne A."/>
            <person name="Stevens C."/>
            <person name="Dowd S."/>
        </authorList>
    </citation>
    <scope>NUCLEOTIDE SEQUENCE [LARGE SCALE GENOMIC DNA]</scope>
    <source>
        <strain evidence="1 2">WIWO2</strain>
    </source>
</reference>
<proteinExistence type="predicted"/>
<dbReference type="EMBL" id="JAQNDK010000002">
    <property type="protein sequence ID" value="MDC0679997.1"/>
    <property type="molecule type" value="Genomic_DNA"/>
</dbReference>
<evidence type="ECO:0000313" key="2">
    <source>
        <dbReference type="Proteomes" id="UP001217485"/>
    </source>
</evidence>
<comment type="caution">
    <text evidence="1">The sequence shown here is derived from an EMBL/GenBank/DDBJ whole genome shotgun (WGS) entry which is preliminary data.</text>
</comment>
<dbReference type="SUPFAM" id="SSF53098">
    <property type="entry name" value="Ribonuclease H-like"/>
    <property type="match status" value="1"/>
</dbReference>
<keyword evidence="2" id="KW-1185">Reference proteome</keyword>
<protein>
    <recommendedName>
        <fullName evidence="3">Transposase</fullName>
    </recommendedName>
</protein>
<evidence type="ECO:0000313" key="1">
    <source>
        <dbReference type="EMBL" id="MDC0679997.1"/>
    </source>
</evidence>
<organism evidence="1 2">
    <name type="scientific">Sorangium atrum</name>
    <dbReference type="NCBI Taxonomy" id="2995308"/>
    <lineage>
        <taxon>Bacteria</taxon>
        <taxon>Pseudomonadati</taxon>
        <taxon>Myxococcota</taxon>
        <taxon>Polyangia</taxon>
        <taxon>Polyangiales</taxon>
        <taxon>Polyangiaceae</taxon>
        <taxon>Sorangium</taxon>
    </lineage>
</organism>
<evidence type="ECO:0008006" key="3">
    <source>
        <dbReference type="Google" id="ProtNLM"/>
    </source>
</evidence>
<dbReference type="Gene3D" id="3.30.420.10">
    <property type="entry name" value="Ribonuclease H-like superfamily/Ribonuclease H"/>
    <property type="match status" value="1"/>
</dbReference>
<dbReference type="InterPro" id="IPR036397">
    <property type="entry name" value="RNaseH_sf"/>
</dbReference>
<dbReference type="Proteomes" id="UP001217485">
    <property type="component" value="Unassembled WGS sequence"/>
</dbReference>
<dbReference type="RefSeq" id="WP_272097015.1">
    <property type="nucleotide sequence ID" value="NZ_JAQNDK010000002.1"/>
</dbReference>
<name>A0ABT5C0P9_9BACT</name>
<sequence>MYRLLAASGERGERRAQRAPMKHAKPTLTATAPNQIWTWDITGLRGPLPGVFYCLYVVLDLLSRMTVGWSRNAPLCAIHS</sequence>
<dbReference type="InterPro" id="IPR012337">
    <property type="entry name" value="RNaseH-like_sf"/>
</dbReference>
<accession>A0ABT5C0P9</accession>